<organism evidence="8 9">
    <name type="scientific">Streptomyces xanthii</name>
    <dbReference type="NCBI Taxonomy" id="2768069"/>
    <lineage>
        <taxon>Bacteria</taxon>
        <taxon>Bacillati</taxon>
        <taxon>Actinomycetota</taxon>
        <taxon>Actinomycetes</taxon>
        <taxon>Kitasatosporales</taxon>
        <taxon>Streptomycetaceae</taxon>
        <taxon>Streptomyces</taxon>
    </lineage>
</organism>
<evidence type="ECO:0000313" key="8">
    <source>
        <dbReference type="EMBL" id="QNS09043.1"/>
    </source>
</evidence>
<evidence type="ECO:0000256" key="3">
    <source>
        <dbReference type="ARBA" id="ARBA00022723"/>
    </source>
</evidence>
<protein>
    <submittedName>
        <fullName evidence="8">Alcohol dehydrogenase catalytic domain-containing protein</fullName>
    </submittedName>
</protein>
<keyword evidence="9" id="KW-1185">Reference proteome</keyword>
<dbReference type="InterPro" id="IPR002328">
    <property type="entry name" value="ADH_Zn_CS"/>
</dbReference>
<dbReference type="PANTHER" id="PTHR43350:SF17">
    <property type="entry name" value="NAD-DEPENDENT ALCOHOL DEHYDROGENASE"/>
    <property type="match status" value="1"/>
</dbReference>
<dbReference type="PANTHER" id="PTHR43350">
    <property type="entry name" value="NAD-DEPENDENT ALCOHOL DEHYDROGENASE"/>
    <property type="match status" value="1"/>
</dbReference>
<dbReference type="GO" id="GO:0008270">
    <property type="term" value="F:zinc ion binding"/>
    <property type="evidence" value="ECO:0007669"/>
    <property type="project" value="InterPro"/>
</dbReference>
<evidence type="ECO:0000256" key="4">
    <source>
        <dbReference type="ARBA" id="ARBA00022833"/>
    </source>
</evidence>
<reference evidence="8 9" key="1">
    <citation type="submission" date="2020-09" db="EMBL/GenBank/DDBJ databases">
        <title>A novel species.</title>
        <authorList>
            <person name="Gao J."/>
        </authorList>
    </citation>
    <scope>NUCLEOTIDE SEQUENCE [LARGE SCALE GENOMIC DNA]</scope>
    <source>
        <strain evidence="8 9">CRXT-Y-14</strain>
    </source>
</reference>
<dbReference type="SUPFAM" id="SSF50129">
    <property type="entry name" value="GroES-like"/>
    <property type="match status" value="1"/>
</dbReference>
<sequence>MRAYRIPEWEHTAEVVDVPVPEPGPGQALVEVAGCGLCHSDFTMLGMPAEFGRALGWSIPFTLGHETAGRIAELGAGVTGFAPGDPVALVSPASCGTCAYCVRGLDASCPNAPAGRGFGRDGGLAEYVLVDDPRALLPLGGLDPRTAGPLTDAGATSYHAVRRAAPRIRPGGTAVVIGAGGLGAFAVQFLCLLTGAQVVAVDTDEARLKVAAELGAHATLVGTTEGTAAEIRALTDGHGADAVLDFVGVDATIAAGVAAVRPAGAFGLVGAASGRLQSPWYGGLPRDGEVFTFQGSGIADVQEVLRLAETGRVRNNVDLFPFAEVEAAYKALHDGTLQGRAVVTFGD</sequence>
<feature type="domain" description="Enoyl reductase (ER)" evidence="7">
    <location>
        <begin position="10"/>
        <end position="343"/>
    </location>
</feature>
<dbReference type="InterPro" id="IPR020843">
    <property type="entry name" value="ER"/>
</dbReference>
<dbReference type="InterPro" id="IPR036291">
    <property type="entry name" value="NAD(P)-bd_dom_sf"/>
</dbReference>
<dbReference type="Proteomes" id="UP000516428">
    <property type="component" value="Chromosome"/>
</dbReference>
<evidence type="ECO:0000313" key="9">
    <source>
        <dbReference type="Proteomes" id="UP000516428"/>
    </source>
</evidence>
<gene>
    <name evidence="8" type="ORF">IAG42_31455</name>
</gene>
<comment type="cofactor">
    <cofactor evidence="1 6">
        <name>Zn(2+)</name>
        <dbReference type="ChEBI" id="CHEBI:29105"/>
    </cofactor>
</comment>
<name>A0A7H1BJY8_9ACTN</name>
<evidence type="ECO:0000256" key="1">
    <source>
        <dbReference type="ARBA" id="ARBA00001947"/>
    </source>
</evidence>
<dbReference type="PROSITE" id="PS00059">
    <property type="entry name" value="ADH_ZINC"/>
    <property type="match status" value="1"/>
</dbReference>
<comment type="similarity">
    <text evidence="2 6">Belongs to the zinc-containing alcohol dehydrogenase family.</text>
</comment>
<evidence type="ECO:0000259" key="7">
    <source>
        <dbReference type="SMART" id="SM00829"/>
    </source>
</evidence>
<keyword evidence="3 6" id="KW-0479">Metal-binding</keyword>
<dbReference type="InterPro" id="IPR013149">
    <property type="entry name" value="ADH-like_C"/>
</dbReference>
<dbReference type="Pfam" id="PF08240">
    <property type="entry name" value="ADH_N"/>
    <property type="match status" value="1"/>
</dbReference>
<accession>A0A7H1BJY8</accession>
<proteinExistence type="inferred from homology"/>
<dbReference type="KEGG" id="sxn:IAG42_31455"/>
<evidence type="ECO:0000256" key="5">
    <source>
        <dbReference type="ARBA" id="ARBA00023002"/>
    </source>
</evidence>
<dbReference type="GO" id="GO:0016491">
    <property type="term" value="F:oxidoreductase activity"/>
    <property type="evidence" value="ECO:0007669"/>
    <property type="project" value="UniProtKB-KW"/>
</dbReference>
<dbReference type="Gene3D" id="3.40.50.720">
    <property type="entry name" value="NAD(P)-binding Rossmann-like Domain"/>
    <property type="match status" value="1"/>
</dbReference>
<dbReference type="InterPro" id="IPR011032">
    <property type="entry name" value="GroES-like_sf"/>
</dbReference>
<keyword evidence="4 6" id="KW-0862">Zinc</keyword>
<dbReference type="Gene3D" id="3.90.180.10">
    <property type="entry name" value="Medium-chain alcohol dehydrogenases, catalytic domain"/>
    <property type="match status" value="1"/>
</dbReference>
<dbReference type="EMBL" id="CP061281">
    <property type="protein sequence ID" value="QNS09043.1"/>
    <property type="molecule type" value="Genomic_DNA"/>
</dbReference>
<dbReference type="SUPFAM" id="SSF51735">
    <property type="entry name" value="NAD(P)-binding Rossmann-fold domains"/>
    <property type="match status" value="1"/>
</dbReference>
<dbReference type="InterPro" id="IPR013154">
    <property type="entry name" value="ADH-like_N"/>
</dbReference>
<evidence type="ECO:0000256" key="6">
    <source>
        <dbReference type="RuleBase" id="RU361277"/>
    </source>
</evidence>
<evidence type="ECO:0000256" key="2">
    <source>
        <dbReference type="ARBA" id="ARBA00008072"/>
    </source>
</evidence>
<dbReference type="Pfam" id="PF00107">
    <property type="entry name" value="ADH_zinc_N"/>
    <property type="match status" value="1"/>
</dbReference>
<dbReference type="SMART" id="SM00829">
    <property type="entry name" value="PKS_ER"/>
    <property type="match status" value="1"/>
</dbReference>
<keyword evidence="5" id="KW-0560">Oxidoreductase</keyword>
<dbReference type="AlphaFoldDB" id="A0A7H1BJY8"/>